<keyword evidence="7" id="KW-1185">Reference proteome</keyword>
<comment type="similarity">
    <text evidence="1">Belongs to the Gfa family.</text>
</comment>
<evidence type="ECO:0000313" key="6">
    <source>
        <dbReference type="EMBL" id="KIQ70625.1"/>
    </source>
</evidence>
<dbReference type="InterPro" id="IPR011057">
    <property type="entry name" value="Mss4-like_sf"/>
</dbReference>
<dbReference type="Proteomes" id="UP000035100">
    <property type="component" value="Unassembled WGS sequence"/>
</dbReference>
<dbReference type="RefSeq" id="WP_018302785.1">
    <property type="nucleotide sequence ID" value="NZ_KB902288.1"/>
</dbReference>
<name>A0A0D0NQV3_9RHOB</name>
<proteinExistence type="inferred from homology"/>
<evidence type="ECO:0000256" key="4">
    <source>
        <dbReference type="ARBA" id="ARBA00023239"/>
    </source>
</evidence>
<dbReference type="InterPro" id="IPR006913">
    <property type="entry name" value="CENP-V/GFA"/>
</dbReference>
<dbReference type="Pfam" id="PF04828">
    <property type="entry name" value="GFA"/>
    <property type="match status" value="1"/>
</dbReference>
<dbReference type="GO" id="GO:0046872">
    <property type="term" value="F:metal ion binding"/>
    <property type="evidence" value="ECO:0007669"/>
    <property type="project" value="UniProtKB-KW"/>
</dbReference>
<dbReference type="GO" id="GO:0016846">
    <property type="term" value="F:carbon-sulfur lyase activity"/>
    <property type="evidence" value="ECO:0007669"/>
    <property type="project" value="InterPro"/>
</dbReference>
<keyword evidence="3" id="KW-0862">Zinc</keyword>
<evidence type="ECO:0000256" key="2">
    <source>
        <dbReference type="ARBA" id="ARBA00022723"/>
    </source>
</evidence>
<organism evidence="6 7">
    <name type="scientific">Wenxinia marina DSM 24838</name>
    <dbReference type="NCBI Taxonomy" id="1123501"/>
    <lineage>
        <taxon>Bacteria</taxon>
        <taxon>Pseudomonadati</taxon>
        <taxon>Pseudomonadota</taxon>
        <taxon>Alphaproteobacteria</taxon>
        <taxon>Rhodobacterales</taxon>
        <taxon>Roseobacteraceae</taxon>
        <taxon>Wenxinia</taxon>
    </lineage>
</organism>
<dbReference type="PROSITE" id="PS51891">
    <property type="entry name" value="CENP_V_GFA"/>
    <property type="match status" value="1"/>
</dbReference>
<protein>
    <recommendedName>
        <fullName evidence="5">CENP-V/GFA domain-containing protein</fullName>
    </recommendedName>
</protein>
<dbReference type="EMBL" id="AONG01000005">
    <property type="protein sequence ID" value="KIQ70625.1"/>
    <property type="molecule type" value="Genomic_DNA"/>
</dbReference>
<dbReference type="Gene3D" id="3.90.1590.10">
    <property type="entry name" value="glutathione-dependent formaldehyde- activating enzyme (gfa)"/>
    <property type="match status" value="1"/>
</dbReference>
<dbReference type="SUPFAM" id="SSF51316">
    <property type="entry name" value="Mss4-like"/>
    <property type="match status" value="1"/>
</dbReference>
<dbReference type="PANTHER" id="PTHR33337:SF40">
    <property type="entry name" value="CENP-V_GFA DOMAIN-CONTAINING PROTEIN-RELATED"/>
    <property type="match status" value="1"/>
</dbReference>
<evidence type="ECO:0000256" key="1">
    <source>
        <dbReference type="ARBA" id="ARBA00005495"/>
    </source>
</evidence>
<comment type="caution">
    <text evidence="6">The sequence shown here is derived from an EMBL/GenBank/DDBJ whole genome shotgun (WGS) entry which is preliminary data.</text>
</comment>
<dbReference type="PATRIC" id="fig|1123501.6.peg.1072"/>
<dbReference type="eggNOG" id="COG3791">
    <property type="taxonomic scope" value="Bacteria"/>
</dbReference>
<keyword evidence="2" id="KW-0479">Metal-binding</keyword>
<gene>
    <name evidence="6" type="ORF">Wenmar_01003</name>
</gene>
<accession>A0A0D0NQV3</accession>
<feature type="domain" description="CENP-V/GFA" evidence="5">
    <location>
        <begin position="3"/>
        <end position="123"/>
    </location>
</feature>
<evidence type="ECO:0000256" key="3">
    <source>
        <dbReference type="ARBA" id="ARBA00022833"/>
    </source>
</evidence>
<evidence type="ECO:0000259" key="5">
    <source>
        <dbReference type="PROSITE" id="PS51891"/>
    </source>
</evidence>
<reference evidence="6 7" key="1">
    <citation type="submission" date="2013-01" db="EMBL/GenBank/DDBJ databases">
        <authorList>
            <person name="Fiebig A."/>
            <person name="Goeker M."/>
            <person name="Klenk H.-P.P."/>
        </authorList>
    </citation>
    <scope>NUCLEOTIDE SEQUENCE [LARGE SCALE GENOMIC DNA]</scope>
    <source>
        <strain evidence="6 7">DSM 24838</strain>
    </source>
</reference>
<dbReference type="PANTHER" id="PTHR33337">
    <property type="entry name" value="GFA DOMAIN-CONTAINING PROTEIN"/>
    <property type="match status" value="1"/>
</dbReference>
<sequence>MRIDGRCHCGEITWTAEVDPARTMICHCTDCQALSGAPYRASVACAEEDLTLQTGTPASYVKTTADSGNARLQTFCGTCGAPLWSTAPEGTGRTFMLRLGGVEQRADLVPQRQVFTGSAQPWVRDLDAIPGS</sequence>
<dbReference type="STRING" id="1123501.Wenmar_01003"/>
<evidence type="ECO:0000313" key="7">
    <source>
        <dbReference type="Proteomes" id="UP000035100"/>
    </source>
</evidence>
<keyword evidence="4" id="KW-0456">Lyase</keyword>
<dbReference type="AlphaFoldDB" id="A0A0D0NQV3"/>